<keyword evidence="4" id="KW-1185">Reference proteome</keyword>
<organism evidence="3 4">
    <name type="scientific">Crotalaria pallida</name>
    <name type="common">Smooth rattlebox</name>
    <name type="synonym">Crotalaria striata</name>
    <dbReference type="NCBI Taxonomy" id="3830"/>
    <lineage>
        <taxon>Eukaryota</taxon>
        <taxon>Viridiplantae</taxon>
        <taxon>Streptophyta</taxon>
        <taxon>Embryophyta</taxon>
        <taxon>Tracheophyta</taxon>
        <taxon>Spermatophyta</taxon>
        <taxon>Magnoliopsida</taxon>
        <taxon>eudicotyledons</taxon>
        <taxon>Gunneridae</taxon>
        <taxon>Pentapetalae</taxon>
        <taxon>rosids</taxon>
        <taxon>fabids</taxon>
        <taxon>Fabales</taxon>
        <taxon>Fabaceae</taxon>
        <taxon>Papilionoideae</taxon>
        <taxon>50 kb inversion clade</taxon>
        <taxon>genistoids sensu lato</taxon>
        <taxon>core genistoids</taxon>
        <taxon>Crotalarieae</taxon>
        <taxon>Crotalaria</taxon>
    </lineage>
</organism>
<comment type="similarity">
    <text evidence="1">Belongs to the sigma-70 factor family.</text>
</comment>
<evidence type="ECO:0000313" key="3">
    <source>
        <dbReference type="EMBL" id="KAK7259525.1"/>
    </source>
</evidence>
<dbReference type="PANTHER" id="PTHR30603:SF4">
    <property type="entry name" value="RNA POLYMERASE SIGMA FACTOR SIGE, CHLOROPLASTIC_MITOCHONDRIAL"/>
    <property type="match status" value="1"/>
</dbReference>
<dbReference type="PANTHER" id="PTHR30603">
    <property type="entry name" value="RNA POLYMERASE SIGMA FACTOR RPO"/>
    <property type="match status" value="1"/>
</dbReference>
<proteinExistence type="inferred from homology"/>
<evidence type="ECO:0000313" key="4">
    <source>
        <dbReference type="Proteomes" id="UP001372338"/>
    </source>
</evidence>
<dbReference type="Gene3D" id="1.20.120.1810">
    <property type="match status" value="1"/>
</dbReference>
<reference evidence="3 4" key="1">
    <citation type="submission" date="2024-01" db="EMBL/GenBank/DDBJ databases">
        <title>The genomes of 5 underutilized Papilionoideae crops provide insights into root nodulation and disease resistanc.</title>
        <authorList>
            <person name="Yuan L."/>
        </authorList>
    </citation>
    <scope>NUCLEOTIDE SEQUENCE [LARGE SCALE GENOMIC DNA]</scope>
    <source>
        <strain evidence="3">ZHUSHIDOU_FW_LH</strain>
        <tissue evidence="3">Leaf</tissue>
    </source>
</reference>
<sequence length="135" mass="15305">MSLFVSSVLLPVKEDLQKELGREPTDAELAEATNNVQVNKAIEIGRAARNKLKKHNLRLVLSVINKYFPDFASGPKFQDLCQAGVKGLITEIDRFEPNRKFRLSTYGLFFIRHALLWLALDDVVTTQPLDNLTLH</sequence>
<dbReference type="SUPFAM" id="SSF88946">
    <property type="entry name" value="Sigma2 domain of RNA polymerase sigma factors"/>
    <property type="match status" value="1"/>
</dbReference>
<name>A0AAN9I0T8_CROPI</name>
<protein>
    <recommendedName>
        <fullName evidence="2">RNA polymerase sigma-70 region 2 domain-containing protein</fullName>
    </recommendedName>
</protein>
<dbReference type="AlphaFoldDB" id="A0AAN9I0T8"/>
<dbReference type="Proteomes" id="UP001372338">
    <property type="component" value="Unassembled WGS sequence"/>
</dbReference>
<dbReference type="EMBL" id="JAYWIO010000005">
    <property type="protein sequence ID" value="KAK7259525.1"/>
    <property type="molecule type" value="Genomic_DNA"/>
</dbReference>
<evidence type="ECO:0000259" key="2">
    <source>
        <dbReference type="Pfam" id="PF04542"/>
    </source>
</evidence>
<dbReference type="InterPro" id="IPR013325">
    <property type="entry name" value="RNA_pol_sigma_r2"/>
</dbReference>
<dbReference type="GO" id="GO:0006352">
    <property type="term" value="P:DNA-templated transcription initiation"/>
    <property type="evidence" value="ECO:0007669"/>
    <property type="project" value="InterPro"/>
</dbReference>
<dbReference type="InterPro" id="IPR007627">
    <property type="entry name" value="RNA_pol_sigma70_r2"/>
</dbReference>
<accession>A0AAN9I0T8</accession>
<feature type="domain" description="RNA polymerase sigma-70 region 2" evidence="2">
    <location>
        <begin position="54"/>
        <end position="115"/>
    </location>
</feature>
<dbReference type="Pfam" id="PF04542">
    <property type="entry name" value="Sigma70_r2"/>
    <property type="match status" value="1"/>
</dbReference>
<dbReference type="InterPro" id="IPR050239">
    <property type="entry name" value="Sigma-70_RNA_pol_init_factors"/>
</dbReference>
<dbReference type="GO" id="GO:0003700">
    <property type="term" value="F:DNA-binding transcription factor activity"/>
    <property type="evidence" value="ECO:0007669"/>
    <property type="project" value="InterPro"/>
</dbReference>
<evidence type="ECO:0000256" key="1">
    <source>
        <dbReference type="ARBA" id="ARBA00007788"/>
    </source>
</evidence>
<gene>
    <name evidence="3" type="ORF">RIF29_25134</name>
</gene>
<comment type="caution">
    <text evidence="3">The sequence shown here is derived from an EMBL/GenBank/DDBJ whole genome shotgun (WGS) entry which is preliminary data.</text>
</comment>